<feature type="domain" description="Sulfatase N-terminal" evidence="5">
    <location>
        <begin position="84"/>
        <end position="442"/>
    </location>
</feature>
<evidence type="ECO:0000259" key="5">
    <source>
        <dbReference type="Pfam" id="PF00884"/>
    </source>
</evidence>
<keyword evidence="2" id="KW-0106">Calcium</keyword>
<dbReference type="EMBL" id="HBIJ01004316">
    <property type="protein sequence ID" value="CAE0362315.1"/>
    <property type="molecule type" value="Transcribed_RNA"/>
</dbReference>
<dbReference type="InterPro" id="IPR000917">
    <property type="entry name" value="Sulfatase_N"/>
</dbReference>
<dbReference type="GO" id="GO:0008484">
    <property type="term" value="F:sulfuric ester hydrolase activity"/>
    <property type="evidence" value="ECO:0007669"/>
    <property type="project" value="InterPro"/>
</dbReference>
<dbReference type="InterPro" id="IPR047115">
    <property type="entry name" value="ARSB"/>
</dbReference>
<dbReference type="SUPFAM" id="SSF53649">
    <property type="entry name" value="Alkaline phosphatase-like"/>
    <property type="match status" value="1"/>
</dbReference>
<feature type="transmembrane region" description="Helical" evidence="4">
    <location>
        <begin position="37"/>
        <end position="54"/>
    </location>
</feature>
<name>A0A7S3JTT4_9STRA</name>
<evidence type="ECO:0000256" key="1">
    <source>
        <dbReference type="ARBA" id="ARBA00022723"/>
    </source>
</evidence>
<proteinExistence type="predicted"/>
<dbReference type="AlphaFoldDB" id="A0A7S3JTT4"/>
<keyword evidence="1" id="KW-0479">Metal-binding</keyword>
<keyword evidence="3" id="KW-0325">Glycoprotein</keyword>
<keyword evidence="4" id="KW-0472">Membrane</keyword>
<organism evidence="6">
    <name type="scientific">Aureoumbra lagunensis</name>
    <dbReference type="NCBI Taxonomy" id="44058"/>
    <lineage>
        <taxon>Eukaryota</taxon>
        <taxon>Sar</taxon>
        <taxon>Stramenopiles</taxon>
        <taxon>Ochrophyta</taxon>
        <taxon>Pelagophyceae</taxon>
        <taxon>Pelagomonadales</taxon>
        <taxon>Aureoumbra</taxon>
    </lineage>
</organism>
<reference evidence="6" key="1">
    <citation type="submission" date="2021-01" db="EMBL/GenBank/DDBJ databases">
        <authorList>
            <person name="Corre E."/>
            <person name="Pelletier E."/>
            <person name="Niang G."/>
            <person name="Scheremetjew M."/>
            <person name="Finn R."/>
            <person name="Kale V."/>
            <person name="Holt S."/>
            <person name="Cochrane G."/>
            <person name="Meng A."/>
            <person name="Brown T."/>
            <person name="Cohen L."/>
        </authorList>
    </citation>
    <scope>NUCLEOTIDE SEQUENCE</scope>
    <source>
        <strain evidence="6">CCMP1510</strain>
    </source>
</reference>
<evidence type="ECO:0000256" key="4">
    <source>
        <dbReference type="SAM" id="Phobius"/>
    </source>
</evidence>
<dbReference type="Gene3D" id="3.40.720.10">
    <property type="entry name" value="Alkaline Phosphatase, subunit A"/>
    <property type="match status" value="1"/>
</dbReference>
<evidence type="ECO:0000256" key="2">
    <source>
        <dbReference type="ARBA" id="ARBA00022837"/>
    </source>
</evidence>
<keyword evidence="4" id="KW-1133">Transmembrane helix</keyword>
<dbReference type="Pfam" id="PF00884">
    <property type="entry name" value="Sulfatase"/>
    <property type="match status" value="1"/>
</dbReference>
<evidence type="ECO:0000313" key="6">
    <source>
        <dbReference type="EMBL" id="CAE0362315.1"/>
    </source>
</evidence>
<accession>A0A7S3JTT4</accession>
<keyword evidence="4" id="KW-0812">Transmembrane</keyword>
<evidence type="ECO:0000256" key="3">
    <source>
        <dbReference type="ARBA" id="ARBA00023180"/>
    </source>
</evidence>
<dbReference type="PANTHER" id="PTHR10342:SF274">
    <property type="entry name" value="ARYLSULFATASE B"/>
    <property type="match status" value="1"/>
</dbReference>
<dbReference type="GO" id="GO:0046872">
    <property type="term" value="F:metal ion binding"/>
    <property type="evidence" value="ECO:0007669"/>
    <property type="project" value="UniProtKB-KW"/>
</dbReference>
<dbReference type="PANTHER" id="PTHR10342">
    <property type="entry name" value="ARYLSULFATASE"/>
    <property type="match status" value="1"/>
</dbReference>
<dbReference type="InterPro" id="IPR017850">
    <property type="entry name" value="Alkaline_phosphatase_core_sf"/>
</dbReference>
<sequence length="610" mass="68225">MKATTGLLSNNKDDLETEESSCTCVSKKNYERRFPQQILVFFAVLALLVGIRMTRLSSSFSFVDEEENIKEISTEKIRSGWSQPDIIHIVLDDVGMNDAIIDSTDLPIETVAPTIKKLRQGGVVLGAYYGQSFCTPARATLLTGKFTHRIGFSGNDIAGSTDLEISAWSNFTLAGKNIYLPKYMKRYGYQTYGVGKWNLGHCNTKMLPTSRGFDTFFGYLGAGISYTSHAVEGTPSSPSTFTFDGVDYELYDMVDCNATSTSEKDMCTTAGASLGTYSTTLFTTRAKLHIEEASITKPIYLFLAYHGVHDDDDVNATASDLSSSILKTIQAAIPSSNPMRRNFAYGLRAIDDGIATLWETIEKYRTADFNYVIVIHGDNGGSACGSYCIGSNTPLRGQKFYDFDGGVKVPGIIYSNALLPSSVINTTYSGLMHHVDWLATFVNGLARGYSQKSTISDCSDCDSRNQWGALSGETDSGLYDIRDTIAFSITSEYASIRLRNYKLLHQRANETWYTPDQFSYETSSCFNSGTENFLFDLEMDPDERTNLFYDDDYFDIKLKLVKEWKKRAMYEYVERDYPPGYSYYDREVSRTFYDSTDDAHKFVVPWGCSA</sequence>
<gene>
    <name evidence="6" type="ORF">ALAG00032_LOCUS3056</name>
</gene>
<protein>
    <recommendedName>
        <fullName evidence="5">Sulfatase N-terminal domain-containing protein</fullName>
    </recommendedName>
</protein>
<dbReference type="Gene3D" id="3.30.1120.10">
    <property type="match status" value="1"/>
</dbReference>